<dbReference type="InterPro" id="IPR051310">
    <property type="entry name" value="MCP_chemotaxis"/>
</dbReference>
<dbReference type="Proteomes" id="UP000308530">
    <property type="component" value="Chromosome"/>
</dbReference>
<feature type="domain" description="Methyl-accepting transducer" evidence="6">
    <location>
        <begin position="361"/>
        <end position="590"/>
    </location>
</feature>
<keyword evidence="5" id="KW-0812">Transmembrane</keyword>
<dbReference type="PROSITE" id="PS50885">
    <property type="entry name" value="HAMP"/>
    <property type="match status" value="2"/>
</dbReference>
<keyword evidence="9" id="KW-1185">Reference proteome</keyword>
<dbReference type="PRINTS" id="PR00260">
    <property type="entry name" value="CHEMTRNSDUCR"/>
</dbReference>
<evidence type="ECO:0000256" key="2">
    <source>
        <dbReference type="ARBA" id="ARBA00029447"/>
    </source>
</evidence>
<organism evidence="8 9">
    <name type="scientific">Peteryoungia desertarenae</name>
    <dbReference type="NCBI Taxonomy" id="1813451"/>
    <lineage>
        <taxon>Bacteria</taxon>
        <taxon>Pseudomonadati</taxon>
        <taxon>Pseudomonadota</taxon>
        <taxon>Alphaproteobacteria</taxon>
        <taxon>Hyphomicrobiales</taxon>
        <taxon>Rhizobiaceae</taxon>
        <taxon>Peteryoungia</taxon>
    </lineage>
</organism>
<dbReference type="InterPro" id="IPR004089">
    <property type="entry name" value="MCPsignal_dom"/>
</dbReference>
<dbReference type="Gene3D" id="6.10.340.10">
    <property type="match status" value="1"/>
</dbReference>
<evidence type="ECO:0000256" key="1">
    <source>
        <dbReference type="ARBA" id="ARBA00022500"/>
    </source>
</evidence>
<dbReference type="PROSITE" id="PS50111">
    <property type="entry name" value="CHEMOTAXIS_TRANSDUC_2"/>
    <property type="match status" value="1"/>
</dbReference>
<evidence type="ECO:0000313" key="9">
    <source>
        <dbReference type="Proteomes" id="UP000308530"/>
    </source>
</evidence>
<feature type="domain" description="HAMP" evidence="7">
    <location>
        <begin position="223"/>
        <end position="276"/>
    </location>
</feature>
<dbReference type="PANTHER" id="PTHR43531:SF11">
    <property type="entry name" value="METHYL-ACCEPTING CHEMOTAXIS PROTEIN 3"/>
    <property type="match status" value="1"/>
</dbReference>
<evidence type="ECO:0000259" key="6">
    <source>
        <dbReference type="PROSITE" id="PS50111"/>
    </source>
</evidence>
<keyword evidence="3" id="KW-0807">Transducer</keyword>
<dbReference type="SMART" id="SM00283">
    <property type="entry name" value="MA"/>
    <property type="match status" value="1"/>
</dbReference>
<feature type="transmembrane region" description="Helical" evidence="5">
    <location>
        <begin position="202"/>
        <end position="221"/>
    </location>
</feature>
<dbReference type="RefSeq" id="WP_138287722.1">
    <property type="nucleotide sequence ID" value="NZ_CP058350.1"/>
</dbReference>
<dbReference type="EMBL" id="CP058350">
    <property type="protein sequence ID" value="QLF71029.1"/>
    <property type="molecule type" value="Genomic_DNA"/>
</dbReference>
<dbReference type="PANTHER" id="PTHR43531">
    <property type="entry name" value="PROTEIN ICFG"/>
    <property type="match status" value="1"/>
</dbReference>
<evidence type="ECO:0000256" key="5">
    <source>
        <dbReference type="SAM" id="Phobius"/>
    </source>
</evidence>
<gene>
    <name evidence="8" type="ORF">FE840_016555</name>
</gene>
<dbReference type="CDD" id="cd11386">
    <property type="entry name" value="MCP_signal"/>
    <property type="match status" value="1"/>
</dbReference>
<evidence type="ECO:0000259" key="7">
    <source>
        <dbReference type="PROSITE" id="PS50885"/>
    </source>
</evidence>
<comment type="similarity">
    <text evidence="2">Belongs to the methyl-accepting chemotaxis (MCP) protein family.</text>
</comment>
<dbReference type="Pfam" id="PF00015">
    <property type="entry name" value="MCPsignal"/>
    <property type="match status" value="1"/>
</dbReference>
<dbReference type="InterPro" id="IPR003660">
    <property type="entry name" value="HAMP_dom"/>
</dbReference>
<name>A0ABX6QR02_9HYPH</name>
<evidence type="ECO:0000256" key="3">
    <source>
        <dbReference type="PROSITE-ProRule" id="PRU00284"/>
    </source>
</evidence>
<keyword evidence="5" id="KW-0472">Membrane</keyword>
<proteinExistence type="inferred from homology"/>
<keyword evidence="1" id="KW-0145">Chemotaxis</keyword>
<reference evidence="8 9" key="1">
    <citation type="submission" date="2020-06" db="EMBL/GenBank/DDBJ databases">
        <title>Genome sequence of Rhizobium sp strain ADMK78.</title>
        <authorList>
            <person name="Rahi P."/>
        </authorList>
    </citation>
    <scope>NUCLEOTIDE SEQUENCE [LARGE SCALE GENOMIC DNA]</scope>
    <source>
        <strain evidence="8 9">ADMK78</strain>
    </source>
</reference>
<feature type="compositionally biased region" description="Polar residues" evidence="4">
    <location>
        <begin position="610"/>
        <end position="630"/>
    </location>
</feature>
<dbReference type="CDD" id="cd06225">
    <property type="entry name" value="HAMP"/>
    <property type="match status" value="1"/>
</dbReference>
<feature type="domain" description="HAMP" evidence="7">
    <location>
        <begin position="310"/>
        <end position="356"/>
    </location>
</feature>
<protein>
    <submittedName>
        <fullName evidence="8">HAMP domain-containing protein</fullName>
    </submittedName>
</protein>
<dbReference type="SMART" id="SM00304">
    <property type="entry name" value="HAMP"/>
    <property type="match status" value="2"/>
</dbReference>
<dbReference type="SUPFAM" id="SSF58104">
    <property type="entry name" value="Methyl-accepting chemotaxis protein (MCP) signaling domain"/>
    <property type="match status" value="1"/>
</dbReference>
<dbReference type="Gene3D" id="1.10.287.950">
    <property type="entry name" value="Methyl-accepting chemotaxis protein"/>
    <property type="match status" value="1"/>
</dbReference>
<feature type="transmembrane region" description="Helical" evidence="5">
    <location>
        <begin position="6"/>
        <end position="28"/>
    </location>
</feature>
<dbReference type="SUPFAM" id="SSF158472">
    <property type="entry name" value="HAMP domain-like"/>
    <property type="match status" value="1"/>
</dbReference>
<sequence>MKLRILIPLGIMSVSMIAAGALGLSAYLSERQMHAGMEIFSAEKALNRQVLQLVRLQKGIELDIVGTQESLTDIAATQGKDGLDDGFTLAAESVKALREKVQAVKQLATELGEPEIATQIAKTEAEFLAFYDAGKAMAEKYVAGGPEAGNPMMAGFDEIAEKLQSESDATDVKVDAIVEAAANKAQANFQTLEDQAETLSRIMSALVVLGLISGAILSYVLNRQALAPLRVLEGYMGHLAGGDYSKDVPYVTRTDEIGAIANSVSVFRANAIERKQNREQREAMREQEIAREQAIAAEKLAEDEYRQMVISRLNEGLTQLAAGNLAFRIAEPFRDTYENLRVGFNTSLDTLARSMGEIVSSTAMVRNSAAEMANATENLSKRTEQQAATIEQTAAALDQVTSTVKNSTERANEASSMMNATRGGAEQSAIVVKDAIAAMDEIANSSNQIGQIINVIDEIAFQTNLLALNAGVEAARAGEAGKGFAVVAQEVRELAQRSATAAKEIKTLVTTSSSQVSNGVALVNQTGKALMEIEAQILKVTDLIGEIVTASREQSTAISEINSSVNHMDRVTQENAAMAELTTTACRALNDEAHTLDGIVLRFDLGNRSNAGQTATSSRESSQTHKSPAQSAVKRLGTKIATAFASRGNTAMDVSKDWQDF</sequence>
<evidence type="ECO:0000313" key="8">
    <source>
        <dbReference type="EMBL" id="QLF71029.1"/>
    </source>
</evidence>
<accession>A0ABX6QR02</accession>
<keyword evidence="5" id="KW-1133">Transmembrane helix</keyword>
<dbReference type="Pfam" id="PF00672">
    <property type="entry name" value="HAMP"/>
    <property type="match status" value="1"/>
</dbReference>
<evidence type="ECO:0000256" key="4">
    <source>
        <dbReference type="SAM" id="MobiDB-lite"/>
    </source>
</evidence>
<feature type="region of interest" description="Disordered" evidence="4">
    <location>
        <begin position="610"/>
        <end position="633"/>
    </location>
</feature>
<dbReference type="InterPro" id="IPR004090">
    <property type="entry name" value="Chemotax_Me-accpt_rcpt"/>
</dbReference>